<keyword evidence="2" id="KW-0285">Flavoprotein</keyword>
<dbReference type="SUPFAM" id="SSF51905">
    <property type="entry name" value="FAD/NAD(P)-binding domain"/>
    <property type="match status" value="2"/>
</dbReference>
<evidence type="ECO:0000313" key="6">
    <source>
        <dbReference type="EMBL" id="KAK0384465.1"/>
    </source>
</evidence>
<evidence type="ECO:0000256" key="5">
    <source>
        <dbReference type="ARBA" id="ARBA00023002"/>
    </source>
</evidence>
<dbReference type="InterPro" id="IPR000960">
    <property type="entry name" value="Flavin_mOase"/>
</dbReference>
<dbReference type="InterPro" id="IPR050346">
    <property type="entry name" value="FMO-like"/>
</dbReference>
<organism evidence="6 7">
    <name type="scientific">Sarocladium strictum</name>
    <name type="common">Black bundle disease fungus</name>
    <name type="synonym">Acremonium strictum</name>
    <dbReference type="NCBI Taxonomy" id="5046"/>
    <lineage>
        <taxon>Eukaryota</taxon>
        <taxon>Fungi</taxon>
        <taxon>Dikarya</taxon>
        <taxon>Ascomycota</taxon>
        <taxon>Pezizomycotina</taxon>
        <taxon>Sordariomycetes</taxon>
        <taxon>Hypocreomycetidae</taxon>
        <taxon>Hypocreales</taxon>
        <taxon>Sarocladiaceae</taxon>
        <taxon>Sarocladium</taxon>
    </lineage>
</organism>
<keyword evidence="5" id="KW-0560">Oxidoreductase</keyword>
<dbReference type="InterPro" id="IPR036188">
    <property type="entry name" value="FAD/NAD-bd_sf"/>
</dbReference>
<keyword evidence="3" id="KW-0274">FAD</keyword>
<dbReference type="PRINTS" id="PR00370">
    <property type="entry name" value="FMOXYGENASE"/>
</dbReference>
<dbReference type="Pfam" id="PF00743">
    <property type="entry name" value="FMO-like"/>
    <property type="match status" value="2"/>
</dbReference>
<dbReference type="GO" id="GO:0004499">
    <property type="term" value="F:N,N-dimethylaniline monooxygenase activity"/>
    <property type="evidence" value="ECO:0007669"/>
    <property type="project" value="InterPro"/>
</dbReference>
<comment type="similarity">
    <text evidence="1">Belongs to the FMO family.</text>
</comment>
<keyword evidence="4" id="KW-0521">NADP</keyword>
<dbReference type="AlphaFoldDB" id="A0AA39GBY5"/>
<name>A0AA39GBY5_SARSR</name>
<accession>A0AA39GBY5</accession>
<evidence type="ECO:0000256" key="3">
    <source>
        <dbReference type="ARBA" id="ARBA00022827"/>
    </source>
</evidence>
<dbReference type="PIRSF" id="PIRSF000332">
    <property type="entry name" value="FMO"/>
    <property type="match status" value="1"/>
</dbReference>
<dbReference type="Proteomes" id="UP001175261">
    <property type="component" value="Unassembled WGS sequence"/>
</dbReference>
<dbReference type="GO" id="GO:0050661">
    <property type="term" value="F:NADP binding"/>
    <property type="evidence" value="ECO:0007669"/>
    <property type="project" value="InterPro"/>
</dbReference>
<protein>
    <submittedName>
        <fullName evidence="6">Uncharacterized protein</fullName>
    </submittedName>
</protein>
<keyword evidence="7" id="KW-1185">Reference proteome</keyword>
<dbReference type="InterPro" id="IPR020946">
    <property type="entry name" value="Flavin_mOase-like"/>
</dbReference>
<reference evidence="6" key="1">
    <citation type="submission" date="2022-10" db="EMBL/GenBank/DDBJ databases">
        <title>Determination and structural analysis of whole genome sequence of Sarocladium strictum F4-1.</title>
        <authorList>
            <person name="Hu L."/>
            <person name="Jiang Y."/>
        </authorList>
    </citation>
    <scope>NUCLEOTIDE SEQUENCE</scope>
    <source>
        <strain evidence="6">F4-1</strain>
    </source>
</reference>
<sequence>MRVTIIGAGPSGLVQLKTILEAHKRFPSRLPHFEVRLFESHDRVGGVFLHHSYEDGELVSSKYLTTFSDFRPRSDDPDFFSSQRYREYLEEYATHFGLWEHIHFGTKVESVRRGDGGVGHVVKYVTKEGVEEEWECDAIAVCSGVHHTPNYPDIPGIEHVPVVMHSEKFKERKQLGENTTVMILGSGETGADLAYLAITSPTKRAILCHKDGWIGAPKKLPNQHWLSPIFGLNTSTKPGLPLDVSQVTLFDTMYVHPMVRDSMAVWNFYHFLAIPFGCWLTTGTSRGMDQWVGQVPDSRFHASKVFFNKAWQRIQAAVSEPYRPKKLSLTSRIRRFFIHTDFPPPSRILDVAPFPSHITPDGVAHFPYNPSRPESARINEQGPVKPDVIIFATGYIPSFPFLQHADNEGGRPYPIAHDADVRQVWKRDDPTVGFIGFVRPGFGAIPPLAEMQSLLFTSNLLGLLPEDKPLDPEDEWHYRLIHRPDARVTYGVEHDSYAYQLAKDMGIAPTFTEILRLSLSTPRGWRLPYIWGAGACLNTKFRLVGPWKWDGAGEVMTGELWETVTRRTGAWGNLPLSGTPLLYLGTMNLYYWMYSGFWNGLARLGLSKPLKRVIAPKLMMEEMARAEQMKKVSGKDMDWENVSANGTA</sequence>
<gene>
    <name evidence="6" type="ORF">NLU13_8551</name>
</gene>
<evidence type="ECO:0000313" key="7">
    <source>
        <dbReference type="Proteomes" id="UP001175261"/>
    </source>
</evidence>
<evidence type="ECO:0000256" key="1">
    <source>
        <dbReference type="ARBA" id="ARBA00009183"/>
    </source>
</evidence>
<comment type="caution">
    <text evidence="6">The sequence shown here is derived from an EMBL/GenBank/DDBJ whole genome shotgun (WGS) entry which is preliminary data.</text>
</comment>
<dbReference type="EMBL" id="JAPDFR010000008">
    <property type="protein sequence ID" value="KAK0384465.1"/>
    <property type="molecule type" value="Genomic_DNA"/>
</dbReference>
<evidence type="ECO:0000256" key="4">
    <source>
        <dbReference type="ARBA" id="ARBA00022857"/>
    </source>
</evidence>
<dbReference type="GO" id="GO:0050660">
    <property type="term" value="F:flavin adenine dinucleotide binding"/>
    <property type="evidence" value="ECO:0007669"/>
    <property type="project" value="InterPro"/>
</dbReference>
<evidence type="ECO:0000256" key="2">
    <source>
        <dbReference type="ARBA" id="ARBA00022630"/>
    </source>
</evidence>
<proteinExistence type="inferred from homology"/>
<dbReference type="Gene3D" id="3.50.50.60">
    <property type="entry name" value="FAD/NAD(P)-binding domain"/>
    <property type="match status" value="1"/>
</dbReference>
<dbReference type="PANTHER" id="PTHR23023">
    <property type="entry name" value="DIMETHYLANILINE MONOOXYGENASE"/>
    <property type="match status" value="1"/>
</dbReference>